<keyword evidence="2" id="KW-1185">Reference proteome</keyword>
<protein>
    <submittedName>
        <fullName evidence="1">Uncharacterized protein</fullName>
    </submittedName>
</protein>
<evidence type="ECO:0000313" key="2">
    <source>
        <dbReference type="Proteomes" id="UP001454036"/>
    </source>
</evidence>
<dbReference type="EMBL" id="BAABME010024110">
    <property type="protein sequence ID" value="GAA0169500.1"/>
    <property type="molecule type" value="Genomic_DNA"/>
</dbReference>
<evidence type="ECO:0000313" key="1">
    <source>
        <dbReference type="EMBL" id="GAA0169500.1"/>
    </source>
</evidence>
<gene>
    <name evidence="1" type="ORF">LIER_40772</name>
</gene>
<dbReference type="AlphaFoldDB" id="A0AAV3R0Y1"/>
<comment type="caution">
    <text evidence="1">The sequence shown here is derived from an EMBL/GenBank/DDBJ whole genome shotgun (WGS) entry which is preliminary data.</text>
</comment>
<accession>A0AAV3R0Y1</accession>
<name>A0AAV3R0Y1_LITER</name>
<reference evidence="1 2" key="1">
    <citation type="submission" date="2024-01" db="EMBL/GenBank/DDBJ databases">
        <title>The complete chloroplast genome sequence of Lithospermum erythrorhizon: insights into the phylogenetic relationship among Boraginaceae species and the maternal lineages of purple gromwells.</title>
        <authorList>
            <person name="Okada T."/>
            <person name="Watanabe K."/>
        </authorList>
    </citation>
    <scope>NUCLEOTIDE SEQUENCE [LARGE SCALE GENOMIC DNA]</scope>
</reference>
<proteinExistence type="predicted"/>
<organism evidence="1 2">
    <name type="scientific">Lithospermum erythrorhizon</name>
    <name type="common">Purple gromwell</name>
    <name type="synonym">Lithospermum officinale var. erythrorhizon</name>
    <dbReference type="NCBI Taxonomy" id="34254"/>
    <lineage>
        <taxon>Eukaryota</taxon>
        <taxon>Viridiplantae</taxon>
        <taxon>Streptophyta</taxon>
        <taxon>Embryophyta</taxon>
        <taxon>Tracheophyta</taxon>
        <taxon>Spermatophyta</taxon>
        <taxon>Magnoliopsida</taxon>
        <taxon>eudicotyledons</taxon>
        <taxon>Gunneridae</taxon>
        <taxon>Pentapetalae</taxon>
        <taxon>asterids</taxon>
        <taxon>lamiids</taxon>
        <taxon>Boraginales</taxon>
        <taxon>Boraginaceae</taxon>
        <taxon>Boraginoideae</taxon>
        <taxon>Lithospermeae</taxon>
        <taxon>Lithospermum</taxon>
    </lineage>
</organism>
<dbReference type="Proteomes" id="UP001454036">
    <property type="component" value="Unassembled WGS sequence"/>
</dbReference>
<sequence length="84" mass="9815">MHLRNQIRQYISVKIGNRKNCNFLFDNWSSEGPWNMVLDQREVSYMRFTDKESIADVWGRQISFTGRGITSNILKVKEAMTSLG</sequence>